<feature type="region of interest" description="Disordered" evidence="1">
    <location>
        <begin position="106"/>
        <end position="134"/>
    </location>
</feature>
<dbReference type="EMBL" id="HAEI01010427">
    <property type="protein sequence ID" value="SBS10558.1"/>
    <property type="molecule type" value="Transcribed_RNA"/>
</dbReference>
<organism evidence="2">
    <name type="scientific">Nothobranchius rachovii</name>
    <name type="common">bluefin notho</name>
    <dbReference type="NCBI Taxonomy" id="451742"/>
    <lineage>
        <taxon>Eukaryota</taxon>
        <taxon>Metazoa</taxon>
        <taxon>Chordata</taxon>
        <taxon>Craniata</taxon>
        <taxon>Vertebrata</taxon>
        <taxon>Euteleostomi</taxon>
        <taxon>Actinopterygii</taxon>
        <taxon>Neopterygii</taxon>
        <taxon>Teleostei</taxon>
        <taxon>Neoteleostei</taxon>
        <taxon>Acanthomorphata</taxon>
        <taxon>Ovalentaria</taxon>
        <taxon>Atherinomorphae</taxon>
        <taxon>Cyprinodontiformes</taxon>
        <taxon>Nothobranchiidae</taxon>
        <taxon>Nothobranchius</taxon>
    </lineage>
</organism>
<reference evidence="2" key="2">
    <citation type="submission" date="2016-06" db="EMBL/GenBank/DDBJ databases">
        <title>The genome of a short-lived fish provides insights into sex chromosome evolution and the genetic control of aging.</title>
        <authorList>
            <person name="Reichwald K."/>
            <person name="Felder M."/>
            <person name="Petzold A."/>
            <person name="Koch P."/>
            <person name="Groth M."/>
            <person name="Platzer M."/>
        </authorList>
    </citation>
    <scope>NUCLEOTIDE SEQUENCE</scope>
    <source>
        <tissue evidence="2">Brain</tissue>
    </source>
</reference>
<proteinExistence type="predicted"/>
<feature type="region of interest" description="Disordered" evidence="1">
    <location>
        <begin position="22"/>
        <end position="54"/>
    </location>
</feature>
<evidence type="ECO:0000313" key="2">
    <source>
        <dbReference type="EMBL" id="SBS10558.1"/>
    </source>
</evidence>
<protein>
    <submittedName>
        <fullName evidence="2">Uncharacterized protein</fullName>
    </submittedName>
</protein>
<sequence length="134" mass="14687">MVQSTWLRDSVAGRPAQTAECAKAAVNMSAKTKSGSQKRKERKEKEDRQKRGRQYVTQFSQRKVGLVSEWLNSTCLLALISTVRGTMFHLIMVNGLLSLSLPESAADDMSAGVPSQPNEPQEGEQCSMLASSLI</sequence>
<gene>
    <name evidence="2" type="primary">Nfu_g_1_019389</name>
</gene>
<reference evidence="2" key="1">
    <citation type="submission" date="2016-05" db="EMBL/GenBank/DDBJ databases">
        <authorList>
            <person name="Lavstsen T."/>
            <person name="Jespersen J.S."/>
        </authorList>
    </citation>
    <scope>NUCLEOTIDE SEQUENCE</scope>
    <source>
        <tissue evidence="2">Brain</tissue>
    </source>
</reference>
<evidence type="ECO:0000256" key="1">
    <source>
        <dbReference type="SAM" id="MobiDB-lite"/>
    </source>
</evidence>
<accession>A0A1A8RZ35</accession>
<dbReference type="AlphaFoldDB" id="A0A1A8RZ35"/>
<name>A0A1A8RZ35_9TELE</name>